<dbReference type="EMBL" id="JAMZMK010010677">
    <property type="protein sequence ID" value="KAI7730706.1"/>
    <property type="molecule type" value="Genomic_DNA"/>
</dbReference>
<gene>
    <name evidence="1" type="ORF">M8C21_017012</name>
</gene>
<reference evidence="1" key="1">
    <citation type="submission" date="2022-06" db="EMBL/GenBank/DDBJ databases">
        <title>Uncovering the hologenomic basis of an extraordinary plant invasion.</title>
        <authorList>
            <person name="Bieker V.C."/>
            <person name="Martin M.D."/>
            <person name="Gilbert T."/>
            <person name="Hodgins K."/>
            <person name="Battlay P."/>
            <person name="Petersen B."/>
            <person name="Wilson J."/>
        </authorList>
    </citation>
    <scope>NUCLEOTIDE SEQUENCE</scope>
    <source>
        <strain evidence="1">AA19_3_7</strain>
        <tissue evidence="1">Leaf</tissue>
    </source>
</reference>
<evidence type="ECO:0000313" key="1">
    <source>
        <dbReference type="EMBL" id="KAI7730706.1"/>
    </source>
</evidence>
<name>A0AAD5G7W4_AMBAR</name>
<keyword evidence="2" id="KW-1185">Reference proteome</keyword>
<comment type="caution">
    <text evidence="1">The sequence shown here is derived from an EMBL/GenBank/DDBJ whole genome shotgun (WGS) entry which is preliminary data.</text>
</comment>
<feature type="non-terminal residue" evidence="1">
    <location>
        <position position="1"/>
    </location>
</feature>
<organism evidence="1 2">
    <name type="scientific">Ambrosia artemisiifolia</name>
    <name type="common">Common ragweed</name>
    <dbReference type="NCBI Taxonomy" id="4212"/>
    <lineage>
        <taxon>Eukaryota</taxon>
        <taxon>Viridiplantae</taxon>
        <taxon>Streptophyta</taxon>
        <taxon>Embryophyta</taxon>
        <taxon>Tracheophyta</taxon>
        <taxon>Spermatophyta</taxon>
        <taxon>Magnoliopsida</taxon>
        <taxon>eudicotyledons</taxon>
        <taxon>Gunneridae</taxon>
        <taxon>Pentapetalae</taxon>
        <taxon>asterids</taxon>
        <taxon>campanulids</taxon>
        <taxon>Asterales</taxon>
        <taxon>Asteraceae</taxon>
        <taxon>Asteroideae</taxon>
        <taxon>Heliantheae alliance</taxon>
        <taxon>Heliantheae</taxon>
        <taxon>Ambrosia</taxon>
    </lineage>
</organism>
<sequence>MVSLRPQQQRFEVLMVGCTRLGLRIIELTGDIGVLTELQILDLSYNKGATGSMKTGNTSRKARLFDESFCPYIMGKRDLSIEGMDFIFVFPARKGKGMTLIEASSLRHILFEFLLYIGCLEKKLHGDA</sequence>
<proteinExistence type="predicted"/>
<accession>A0AAD5G7W4</accession>
<protein>
    <submittedName>
        <fullName evidence="1">Uncharacterized protein</fullName>
    </submittedName>
</protein>
<dbReference type="Proteomes" id="UP001206925">
    <property type="component" value="Unassembled WGS sequence"/>
</dbReference>
<dbReference type="AlphaFoldDB" id="A0AAD5G7W4"/>
<evidence type="ECO:0000313" key="2">
    <source>
        <dbReference type="Proteomes" id="UP001206925"/>
    </source>
</evidence>